<feature type="domain" description="Leucine-binding protein" evidence="6">
    <location>
        <begin position="32"/>
        <end position="367"/>
    </location>
</feature>
<evidence type="ECO:0000313" key="7">
    <source>
        <dbReference type="EMBL" id="BAE52194.1"/>
    </source>
</evidence>
<evidence type="ECO:0000256" key="2">
    <source>
        <dbReference type="ARBA" id="ARBA00022729"/>
    </source>
</evidence>
<keyword evidence="8" id="KW-1185">Reference proteome</keyword>
<evidence type="ECO:0000256" key="1">
    <source>
        <dbReference type="ARBA" id="ARBA00010062"/>
    </source>
</evidence>
<evidence type="ECO:0000313" key="8">
    <source>
        <dbReference type="Proteomes" id="UP000007058"/>
    </source>
</evidence>
<dbReference type="GO" id="GO:0006865">
    <property type="term" value="P:amino acid transport"/>
    <property type="evidence" value="ECO:0007669"/>
    <property type="project" value="UniProtKB-KW"/>
</dbReference>
<keyword evidence="3" id="KW-0029">Amino-acid transport</keyword>
<feature type="signal peptide" evidence="5">
    <location>
        <begin position="1"/>
        <end position="20"/>
    </location>
</feature>
<dbReference type="InterPro" id="IPR028081">
    <property type="entry name" value="Leu-bd"/>
</dbReference>
<dbReference type="STRING" id="342108.amb3390"/>
<dbReference type="Gene3D" id="3.40.50.2300">
    <property type="match status" value="2"/>
</dbReference>
<evidence type="ECO:0000256" key="4">
    <source>
        <dbReference type="SAM" id="MobiDB-lite"/>
    </source>
</evidence>
<keyword evidence="2 5" id="KW-0732">Signal</keyword>
<sequence length="455" mass="48594">MRRSLFALLALAWLAPSPTAALPVTTGVSNPTIVVAIIATLSGPGAMAGQDSVDGFSTAMRHLGGRFSNQEVRVVVQDDKGSPDTALAVARRMIEREKVDFVVTAVGLPSMTAMVKTLTESRAFVLNLDAAPASMAGATCSPWYFQVATPVQAIHEAIGAHLGAEKMRRVAVIGTDAPATDQAIGTIRRSWPGEVIEIRRPRHGATRYTEEIIAIRHASPDAVINLLTGGMGGAFAREYAVSGLKGDVPLIGVWQGWERPMLPAMTEAGMDVLNVAPWSPDLETPLGKRLITDFELEYGRPVTGWVAQGYDTAQMLDAALRATGGRAGDRDAVRNALRRAEFPSVRGTFRFDTNHSPSVNVYLRRTTRDAKGRPTEELRSTLLKDWHSRDVALCPMRWTEEPAPGHAPGTAPPKPSTPAAAPGQPPKPKPPTVPGQQPPAKPKPPAAAPPVGQAR</sequence>
<dbReference type="Proteomes" id="UP000007058">
    <property type="component" value="Chromosome"/>
</dbReference>
<dbReference type="EMBL" id="AP007255">
    <property type="protein sequence ID" value="BAE52194.1"/>
    <property type="molecule type" value="Genomic_DNA"/>
</dbReference>
<feature type="compositionally biased region" description="Pro residues" evidence="4">
    <location>
        <begin position="423"/>
        <end position="448"/>
    </location>
</feature>
<gene>
    <name evidence="7" type="ordered locus">amb3390</name>
</gene>
<dbReference type="AlphaFoldDB" id="Q2W1T1"/>
<feature type="chain" id="PRO_5004218113" evidence="5">
    <location>
        <begin position="21"/>
        <end position="455"/>
    </location>
</feature>
<dbReference type="OrthoDB" id="435355at2"/>
<reference evidence="7 8" key="1">
    <citation type="journal article" date="2005" name="DNA Res.">
        <title>Complete genome sequence of the facultative anaerobic magnetotactic bacterium Magnetospirillum sp. strain AMB-1.</title>
        <authorList>
            <person name="Matsunaga T."/>
            <person name="Okamura Y."/>
            <person name="Fukuda Y."/>
            <person name="Wahyudi A.T."/>
            <person name="Murase Y."/>
            <person name="Takeyama H."/>
        </authorList>
    </citation>
    <scope>NUCLEOTIDE SEQUENCE [LARGE SCALE GENOMIC DNA]</scope>
    <source>
        <strain evidence="8">ATCC 700264 / AMB-1</strain>
    </source>
</reference>
<evidence type="ECO:0000256" key="5">
    <source>
        <dbReference type="SAM" id="SignalP"/>
    </source>
</evidence>
<comment type="similarity">
    <text evidence="1">Belongs to the leucine-binding protein family.</text>
</comment>
<dbReference type="InterPro" id="IPR028082">
    <property type="entry name" value="Peripla_BP_I"/>
</dbReference>
<keyword evidence="3" id="KW-0813">Transport</keyword>
<organism evidence="7 8">
    <name type="scientific">Paramagnetospirillum magneticum (strain ATCC 700264 / AMB-1)</name>
    <name type="common">Magnetospirillum magneticum</name>
    <dbReference type="NCBI Taxonomy" id="342108"/>
    <lineage>
        <taxon>Bacteria</taxon>
        <taxon>Pseudomonadati</taxon>
        <taxon>Pseudomonadota</taxon>
        <taxon>Alphaproteobacteria</taxon>
        <taxon>Rhodospirillales</taxon>
        <taxon>Magnetospirillaceae</taxon>
        <taxon>Paramagnetospirillum</taxon>
    </lineage>
</organism>
<dbReference type="SUPFAM" id="SSF53822">
    <property type="entry name" value="Periplasmic binding protein-like I"/>
    <property type="match status" value="1"/>
</dbReference>
<dbReference type="InterPro" id="IPR051010">
    <property type="entry name" value="BCAA_transport"/>
</dbReference>
<accession>Q2W1T1</accession>
<dbReference type="PANTHER" id="PTHR30483:SF6">
    <property type="entry name" value="PERIPLASMIC BINDING PROTEIN OF ABC TRANSPORTER FOR NATURAL AMINO ACIDS"/>
    <property type="match status" value="1"/>
</dbReference>
<dbReference type="KEGG" id="mag:amb3390"/>
<dbReference type="HOGENOM" id="CLU_027128_1_2_5"/>
<dbReference type="PANTHER" id="PTHR30483">
    <property type="entry name" value="LEUCINE-SPECIFIC-BINDING PROTEIN"/>
    <property type="match status" value="1"/>
</dbReference>
<feature type="region of interest" description="Disordered" evidence="4">
    <location>
        <begin position="399"/>
        <end position="455"/>
    </location>
</feature>
<proteinExistence type="inferred from homology"/>
<name>Q2W1T1_PARM1</name>
<dbReference type="Pfam" id="PF13458">
    <property type="entry name" value="Peripla_BP_6"/>
    <property type="match status" value="1"/>
</dbReference>
<evidence type="ECO:0000256" key="3">
    <source>
        <dbReference type="ARBA" id="ARBA00022970"/>
    </source>
</evidence>
<evidence type="ECO:0000259" key="6">
    <source>
        <dbReference type="Pfam" id="PF13458"/>
    </source>
</evidence>
<dbReference type="RefSeq" id="WP_011385750.1">
    <property type="nucleotide sequence ID" value="NC_007626.1"/>
</dbReference>
<protein>
    <submittedName>
        <fullName evidence="7">ABC-type branched-chain amino acid transport systems, periplasmic component</fullName>
    </submittedName>
</protein>